<evidence type="ECO:0000313" key="5">
    <source>
        <dbReference type="EMBL" id="RSM85159.1"/>
    </source>
</evidence>
<dbReference type="AlphaFoldDB" id="A0A428ZAS3"/>
<keyword evidence="3" id="KW-0064">Aspartyl protease</keyword>
<evidence type="ECO:0008006" key="7">
    <source>
        <dbReference type="Google" id="ProtNLM"/>
    </source>
</evidence>
<comment type="caution">
    <text evidence="5">The sequence shown here is derived from an EMBL/GenBank/DDBJ whole genome shotgun (WGS) entry which is preliminary data.</text>
</comment>
<dbReference type="RefSeq" id="WP_037267517.1">
    <property type="nucleotide sequence ID" value="NZ_QHKI01000013.1"/>
</dbReference>
<dbReference type="GO" id="GO:0016485">
    <property type="term" value="P:protein processing"/>
    <property type="evidence" value="ECO:0007669"/>
    <property type="project" value="TreeGrafter"/>
</dbReference>
<evidence type="ECO:0000313" key="6">
    <source>
        <dbReference type="Proteomes" id="UP000287547"/>
    </source>
</evidence>
<dbReference type="PANTHER" id="PTHR30302">
    <property type="entry name" value="HYDROGENASE 1 MATURATION PROTEASE"/>
    <property type="match status" value="1"/>
</dbReference>
<proteinExistence type="inferred from homology"/>
<keyword evidence="2" id="KW-0645">Protease</keyword>
<keyword evidence="4" id="KW-0378">Hydrolase</keyword>
<protein>
    <recommendedName>
        <fullName evidence="7">Hydrogenase maturation protease</fullName>
    </recommendedName>
</protein>
<reference evidence="5 6" key="1">
    <citation type="submission" date="2018-05" db="EMBL/GenBank/DDBJ databases">
        <title>Evolution of GPA BGCs.</title>
        <authorList>
            <person name="Waglechner N."/>
            <person name="Wright G.D."/>
        </authorList>
    </citation>
    <scope>NUCLEOTIDE SEQUENCE [LARGE SCALE GENOMIC DNA]</scope>
    <source>
        <strain evidence="5 6">A82846</strain>
    </source>
</reference>
<evidence type="ECO:0000256" key="2">
    <source>
        <dbReference type="ARBA" id="ARBA00022670"/>
    </source>
</evidence>
<evidence type="ECO:0000256" key="1">
    <source>
        <dbReference type="ARBA" id="ARBA00006814"/>
    </source>
</evidence>
<dbReference type="GO" id="GO:0004190">
    <property type="term" value="F:aspartic-type endopeptidase activity"/>
    <property type="evidence" value="ECO:0007669"/>
    <property type="project" value="UniProtKB-KW"/>
</dbReference>
<dbReference type="Pfam" id="PF01750">
    <property type="entry name" value="HycI"/>
    <property type="match status" value="1"/>
</dbReference>
<gene>
    <name evidence="5" type="ORF">DMH04_17810</name>
</gene>
<dbReference type="PANTHER" id="PTHR30302:SF1">
    <property type="entry name" value="HYDROGENASE 2 MATURATION PROTEASE"/>
    <property type="match status" value="1"/>
</dbReference>
<dbReference type="InterPro" id="IPR000671">
    <property type="entry name" value="Peptidase_A31"/>
</dbReference>
<dbReference type="CDD" id="cd00518">
    <property type="entry name" value="H2MP"/>
    <property type="match status" value="1"/>
</dbReference>
<dbReference type="Proteomes" id="UP000287547">
    <property type="component" value="Unassembled WGS sequence"/>
</dbReference>
<evidence type="ECO:0000256" key="3">
    <source>
        <dbReference type="ARBA" id="ARBA00022750"/>
    </source>
</evidence>
<organism evidence="5 6">
    <name type="scientific">Kibdelosporangium aridum</name>
    <dbReference type="NCBI Taxonomy" id="2030"/>
    <lineage>
        <taxon>Bacteria</taxon>
        <taxon>Bacillati</taxon>
        <taxon>Actinomycetota</taxon>
        <taxon>Actinomycetes</taxon>
        <taxon>Pseudonocardiales</taxon>
        <taxon>Pseudonocardiaceae</taxon>
        <taxon>Kibdelosporangium</taxon>
    </lineage>
</organism>
<accession>A0A428ZAS3</accession>
<dbReference type="InterPro" id="IPR023430">
    <property type="entry name" value="Pept_HybD-like_dom_sf"/>
</dbReference>
<evidence type="ECO:0000256" key="4">
    <source>
        <dbReference type="ARBA" id="ARBA00022801"/>
    </source>
</evidence>
<dbReference type="GO" id="GO:0008047">
    <property type="term" value="F:enzyme activator activity"/>
    <property type="evidence" value="ECO:0007669"/>
    <property type="project" value="InterPro"/>
</dbReference>
<sequence>MTVVIGIGNPYRCDDGIGPAVANQVRRLSLPDVEVVIADGEPVQLLDAWTGVELAIVIDAVLCAPAEPGRIHRTDLEGISTLPAATSSHGLGVPEAVLLGAALDRLPARLVVYAVEAASLDFGTALSPPVTAAVPEVVAAVLDEIAKEKSCPPAPRSTT</sequence>
<name>A0A428ZAS3_KIBAR</name>
<dbReference type="Gene3D" id="3.40.50.1450">
    <property type="entry name" value="HybD-like"/>
    <property type="match status" value="1"/>
</dbReference>
<dbReference type="EMBL" id="QHKI01000013">
    <property type="protein sequence ID" value="RSM85159.1"/>
    <property type="molecule type" value="Genomic_DNA"/>
</dbReference>
<comment type="similarity">
    <text evidence="1">Belongs to the peptidase A31 family.</text>
</comment>
<dbReference type="NCBIfam" id="TIGR00072">
    <property type="entry name" value="hydrog_prot"/>
    <property type="match status" value="1"/>
</dbReference>
<dbReference type="OrthoDB" id="164170at2"/>
<dbReference type="SUPFAM" id="SSF53163">
    <property type="entry name" value="HybD-like"/>
    <property type="match status" value="1"/>
</dbReference>